<organism evidence="1 2">
    <name type="scientific">Billgrantia tianxiuensis</name>
    <dbReference type="NCBI Taxonomy" id="2497861"/>
    <lineage>
        <taxon>Bacteria</taxon>
        <taxon>Pseudomonadati</taxon>
        <taxon>Pseudomonadota</taxon>
        <taxon>Gammaproteobacteria</taxon>
        <taxon>Oceanospirillales</taxon>
        <taxon>Halomonadaceae</taxon>
        <taxon>Billgrantia</taxon>
    </lineage>
</organism>
<protein>
    <submittedName>
        <fullName evidence="1">DUF3541 domain-containing protein</fullName>
    </submittedName>
</protein>
<evidence type="ECO:0000313" key="1">
    <source>
        <dbReference type="EMBL" id="QHC52222.1"/>
    </source>
</evidence>
<dbReference type="Proteomes" id="UP000464013">
    <property type="component" value="Chromosome"/>
</dbReference>
<dbReference type="Pfam" id="PF12060">
    <property type="entry name" value="DUF3541"/>
    <property type="match status" value="1"/>
</dbReference>
<dbReference type="OrthoDB" id="6080009at2"/>
<gene>
    <name evidence="1" type="ORF">EKK97_19525</name>
</gene>
<sequence>MSEGAAQSGACVAALRLAVRSWLALLLLAWLAGCATPLVSPTFDEKATGQAIQAVYEAALPGLPQDKQRHYAQRLYRISGDPRYLSIMETHGRLLLGQLERDIAGLEEPGYAAERAREVVANYPQRTAKQRARKAMLAEWGEIAFGRQLLFRLMQADYYGLLDAVPQRHLAFGYLAGLEWQRFLTDPQVIRIYAAQVANQAWFLHQLGIVDLREEMLEAFRGVYPTAAVAALGEADYHNRLYGMTHVVIADSRYYQRWVETEPHAWILDAFAAESERILAEATEDILAEVALTFLLTGYEGHPLVARIRQRLVEAVDPQAGIIPSTRGGSDLARGEHRNVLAIMVLTWPGQLHPGPDLSRLFQYAEREWGNIGDRPRQLAGELPVNMPVGFEQFTTHLALRHDVVDIKGIASAM</sequence>
<evidence type="ECO:0000313" key="2">
    <source>
        <dbReference type="Proteomes" id="UP000464013"/>
    </source>
</evidence>
<dbReference type="KEGG" id="htx:EKK97_19525"/>
<name>A0A6I6SQH1_9GAMM</name>
<keyword evidence="2" id="KW-1185">Reference proteome</keyword>
<reference evidence="1 2" key="1">
    <citation type="submission" date="2019-01" db="EMBL/GenBank/DDBJ databases">
        <title>Complete genome of a denitifying bacterium Halomons sp. BC-M4-5.</title>
        <authorList>
            <person name="Wang L."/>
            <person name="Shao Z."/>
        </authorList>
    </citation>
    <scope>NUCLEOTIDE SEQUENCE [LARGE SCALE GENOMIC DNA]</scope>
    <source>
        <strain evidence="1 2">BC-M4-5</strain>
    </source>
</reference>
<proteinExistence type="predicted"/>
<dbReference type="EMBL" id="CP035042">
    <property type="protein sequence ID" value="QHC52222.1"/>
    <property type="molecule type" value="Genomic_DNA"/>
</dbReference>
<dbReference type="AlphaFoldDB" id="A0A6I6SQH1"/>
<accession>A0A6I6SQH1</accession>
<dbReference type="InterPro" id="IPR021928">
    <property type="entry name" value="DUF3541"/>
</dbReference>